<sequence>MRLKDYFGEPFAFFLTTEKEGARPALGHGKAIEKRNTQGLFVEN</sequence>
<gene>
    <name evidence="1" type="ORF">C900_01355</name>
</gene>
<accession>L8JYB4</accession>
<protein>
    <submittedName>
        <fullName evidence="1">Uncharacterized protein</fullName>
    </submittedName>
</protein>
<evidence type="ECO:0000313" key="1">
    <source>
        <dbReference type="EMBL" id="ELR73745.1"/>
    </source>
</evidence>
<organism evidence="1 2">
    <name type="scientific">Fulvivirga imtechensis AK7</name>
    <dbReference type="NCBI Taxonomy" id="1237149"/>
    <lineage>
        <taxon>Bacteria</taxon>
        <taxon>Pseudomonadati</taxon>
        <taxon>Bacteroidota</taxon>
        <taxon>Cytophagia</taxon>
        <taxon>Cytophagales</taxon>
        <taxon>Fulvivirgaceae</taxon>
        <taxon>Fulvivirga</taxon>
    </lineage>
</organism>
<dbReference type="Proteomes" id="UP000011135">
    <property type="component" value="Unassembled WGS sequence"/>
</dbReference>
<dbReference type="AlphaFoldDB" id="L8JYB4"/>
<keyword evidence="2" id="KW-1185">Reference proteome</keyword>
<proteinExistence type="predicted"/>
<name>L8JYB4_9BACT</name>
<reference evidence="1 2" key="1">
    <citation type="submission" date="2012-12" db="EMBL/GenBank/DDBJ databases">
        <title>Genome assembly of Fulvivirga imtechensis AK7.</title>
        <authorList>
            <person name="Nupur N."/>
            <person name="Khatri I."/>
            <person name="Kumar R."/>
            <person name="Subramanian S."/>
            <person name="Pinnaka A."/>
        </authorList>
    </citation>
    <scope>NUCLEOTIDE SEQUENCE [LARGE SCALE GENOMIC DNA]</scope>
    <source>
        <strain evidence="1 2">AK7</strain>
    </source>
</reference>
<dbReference type="EMBL" id="AMZN01000002">
    <property type="protein sequence ID" value="ELR73745.1"/>
    <property type="molecule type" value="Genomic_DNA"/>
</dbReference>
<comment type="caution">
    <text evidence="1">The sequence shown here is derived from an EMBL/GenBank/DDBJ whole genome shotgun (WGS) entry which is preliminary data.</text>
</comment>
<evidence type="ECO:0000313" key="2">
    <source>
        <dbReference type="Proteomes" id="UP000011135"/>
    </source>
</evidence>